<dbReference type="Proteomes" id="UP001497535">
    <property type="component" value="Unassembled WGS sequence"/>
</dbReference>
<name>A0ACB1AMF6_MELEN</name>
<evidence type="ECO:0000313" key="2">
    <source>
        <dbReference type="Proteomes" id="UP001497535"/>
    </source>
</evidence>
<proteinExistence type="predicted"/>
<reference evidence="1" key="1">
    <citation type="submission" date="2023-11" db="EMBL/GenBank/DDBJ databases">
        <authorList>
            <person name="Poullet M."/>
        </authorList>
    </citation>
    <scope>NUCLEOTIDE SEQUENCE</scope>
    <source>
        <strain evidence="1">E1834</strain>
    </source>
</reference>
<organism evidence="1 2">
    <name type="scientific">Meloidogyne enterolobii</name>
    <name type="common">Root-knot nematode worm</name>
    <name type="synonym">Meloidogyne mayaguensis</name>
    <dbReference type="NCBI Taxonomy" id="390850"/>
    <lineage>
        <taxon>Eukaryota</taxon>
        <taxon>Metazoa</taxon>
        <taxon>Ecdysozoa</taxon>
        <taxon>Nematoda</taxon>
        <taxon>Chromadorea</taxon>
        <taxon>Rhabditida</taxon>
        <taxon>Tylenchina</taxon>
        <taxon>Tylenchomorpha</taxon>
        <taxon>Tylenchoidea</taxon>
        <taxon>Meloidogynidae</taxon>
        <taxon>Meloidogyninae</taxon>
        <taxon>Meloidogyne</taxon>
    </lineage>
</organism>
<sequence>MKILFHRKVFKIFVLQFFLILVIVNLVTASSGGTGREIEEVKEDAQEEGESTTDYIREMKEKMSVFGKERGLKKLKYQSKAKKYIGEGSRGKSLNN</sequence>
<evidence type="ECO:0000313" key="1">
    <source>
        <dbReference type="EMBL" id="CAK5093275.1"/>
    </source>
</evidence>
<gene>
    <name evidence="1" type="ORF">MENTE1834_LOCUS40334</name>
</gene>
<comment type="caution">
    <text evidence="1">The sequence shown here is derived from an EMBL/GenBank/DDBJ whole genome shotgun (WGS) entry which is preliminary data.</text>
</comment>
<protein>
    <submittedName>
        <fullName evidence="1">Uncharacterized protein</fullName>
    </submittedName>
</protein>
<dbReference type="EMBL" id="CAVMJV010000094">
    <property type="protein sequence ID" value="CAK5093275.1"/>
    <property type="molecule type" value="Genomic_DNA"/>
</dbReference>
<keyword evidence="2" id="KW-1185">Reference proteome</keyword>
<accession>A0ACB1AMF6</accession>